<feature type="transmembrane region" description="Helical" evidence="8">
    <location>
        <begin position="854"/>
        <end position="872"/>
    </location>
</feature>
<dbReference type="OrthoDB" id="193905at2759"/>
<organism evidence="10 11">
    <name type="scientific">Acanthoscelides obtectus</name>
    <name type="common">Bean weevil</name>
    <name type="synonym">Bruchus obtectus</name>
    <dbReference type="NCBI Taxonomy" id="200917"/>
    <lineage>
        <taxon>Eukaryota</taxon>
        <taxon>Metazoa</taxon>
        <taxon>Ecdysozoa</taxon>
        <taxon>Arthropoda</taxon>
        <taxon>Hexapoda</taxon>
        <taxon>Insecta</taxon>
        <taxon>Pterygota</taxon>
        <taxon>Neoptera</taxon>
        <taxon>Endopterygota</taxon>
        <taxon>Coleoptera</taxon>
        <taxon>Polyphaga</taxon>
        <taxon>Cucujiformia</taxon>
        <taxon>Chrysomeloidea</taxon>
        <taxon>Chrysomelidae</taxon>
        <taxon>Bruchinae</taxon>
        <taxon>Bruchini</taxon>
        <taxon>Acanthoscelides</taxon>
    </lineage>
</organism>
<dbReference type="PROSITE" id="PS50156">
    <property type="entry name" value="SSD"/>
    <property type="match status" value="1"/>
</dbReference>
<comment type="caution">
    <text evidence="10">The sequence shown here is derived from an EMBL/GenBank/DDBJ whole genome shotgun (WGS) entry which is preliminary data.</text>
</comment>
<feature type="compositionally biased region" description="Low complexity" evidence="7">
    <location>
        <begin position="1100"/>
        <end position="1115"/>
    </location>
</feature>
<reference evidence="10" key="1">
    <citation type="submission" date="2022-03" db="EMBL/GenBank/DDBJ databases">
        <authorList>
            <person name="Sayadi A."/>
        </authorList>
    </citation>
    <scope>NUCLEOTIDE SEQUENCE</scope>
</reference>
<evidence type="ECO:0000256" key="6">
    <source>
        <dbReference type="ARBA" id="ARBA00038046"/>
    </source>
</evidence>
<feature type="transmembrane region" description="Helical" evidence="8">
    <location>
        <begin position="423"/>
        <end position="445"/>
    </location>
</feature>
<evidence type="ECO:0000256" key="1">
    <source>
        <dbReference type="ARBA" id="ARBA00004141"/>
    </source>
</evidence>
<gene>
    <name evidence="10" type="ORF">ACAOBT_LOCUS6232</name>
</gene>
<dbReference type="SUPFAM" id="SSF82866">
    <property type="entry name" value="Multidrug efflux transporter AcrB transmembrane domain"/>
    <property type="match status" value="2"/>
</dbReference>
<comment type="similarity">
    <text evidence="6">Belongs to the dispatched family.</text>
</comment>
<feature type="transmembrane region" description="Helical" evidence="8">
    <location>
        <begin position="904"/>
        <end position="926"/>
    </location>
</feature>
<feature type="transmembrane region" description="Helical" evidence="8">
    <location>
        <begin position="465"/>
        <end position="483"/>
    </location>
</feature>
<dbReference type="PANTHER" id="PTHR45951">
    <property type="entry name" value="PROTEIN DISPATCHED-RELATED"/>
    <property type="match status" value="1"/>
</dbReference>
<feature type="compositionally biased region" description="Polar residues" evidence="7">
    <location>
        <begin position="1087"/>
        <end position="1097"/>
    </location>
</feature>
<feature type="transmembrane region" description="Helical" evidence="8">
    <location>
        <begin position="582"/>
        <end position="605"/>
    </location>
</feature>
<dbReference type="Pfam" id="PF12349">
    <property type="entry name" value="Sterol-sensing"/>
    <property type="match status" value="1"/>
</dbReference>
<keyword evidence="2 8" id="KW-0812">Transmembrane</keyword>
<proteinExistence type="inferred from homology"/>
<evidence type="ECO:0000259" key="9">
    <source>
        <dbReference type="PROSITE" id="PS50156"/>
    </source>
</evidence>
<feature type="compositionally biased region" description="Basic and acidic residues" evidence="7">
    <location>
        <begin position="1060"/>
        <end position="1071"/>
    </location>
</feature>
<evidence type="ECO:0000256" key="3">
    <source>
        <dbReference type="ARBA" id="ARBA00022989"/>
    </source>
</evidence>
<keyword evidence="5" id="KW-0325">Glycoprotein</keyword>
<dbReference type="AlphaFoldDB" id="A0A9P0K2T0"/>
<dbReference type="EMBL" id="CAKOFQ010006722">
    <property type="protein sequence ID" value="CAH1965245.1"/>
    <property type="molecule type" value="Genomic_DNA"/>
</dbReference>
<dbReference type="Gene3D" id="1.20.1640.10">
    <property type="entry name" value="Multidrug efflux transporter AcrB transmembrane domain"/>
    <property type="match status" value="2"/>
</dbReference>
<keyword evidence="3 8" id="KW-1133">Transmembrane helix</keyword>
<dbReference type="InterPro" id="IPR000731">
    <property type="entry name" value="SSD"/>
</dbReference>
<evidence type="ECO:0000256" key="2">
    <source>
        <dbReference type="ARBA" id="ARBA00022692"/>
    </source>
</evidence>
<dbReference type="PANTHER" id="PTHR45951:SF3">
    <property type="entry name" value="PROTEIN DISPATCHED"/>
    <property type="match status" value="1"/>
</dbReference>
<feature type="transmembrane region" description="Helical" evidence="8">
    <location>
        <begin position="15"/>
        <end position="35"/>
    </location>
</feature>
<feature type="transmembrane region" description="Helical" evidence="8">
    <location>
        <begin position="981"/>
        <end position="1005"/>
    </location>
</feature>
<feature type="transmembrane region" description="Helical" evidence="8">
    <location>
        <begin position="390"/>
        <end position="411"/>
    </location>
</feature>
<evidence type="ECO:0000256" key="4">
    <source>
        <dbReference type="ARBA" id="ARBA00023136"/>
    </source>
</evidence>
<sequence>MNLNWFSNILVHHPYFVLTAVTVFSCTCMIIPYTLKSITFPSFQDPQLGFQTRGTVIGNRLTTWANLVKSTRPSGEFTVNPKEYLETNKKVHKLKPQIQKLHKNTKKRKMKKAQLKLPVYGNVSIVQDKNVSKWIDIERWKSISNLDRLGTADSPLVTDYFFCGSPDERYAHIVVISSSNSDLFTLHNLKDMCHMESVLKNIYNYEDLCIQNTHFAKKCCTPWSLPNYVAILNKKDSCWNITEADINNTKHILLDCATYFHNAELDSDCLKRRPACSAPKACFEHDAVFNILHYLASTTFLPPNNTKNQWTALKEAIIFLPLACSTTILPYYYEIESLDLTFGDTRIVAMDFGIKNSLFDVYLIYDMWLLAFGSLFVFVCIWIYTKSLFLTLMTIIVIVFSLGISYFMYVLVLEISFFPFMNLLATVVAIGIGSDDAFIFCKIWAKRKAENEGIALPELMSDTFQHAFVSMFVTAITTAVAFLGSYISCITAVCCFSIFAGFAVVANYFLMITWFPASLVIWESSCLTHSKYITNCFMLCYQKLCCVRSRFQVPCSHFRILTEELWKAKEQWLLDTVLKFKYLWFTLLLIIALLSGFVVLVYPGFQLPDSSEFQLFHMSHPFEQYDFIYKQRFWFRQPEKLEQSEYKLPLRFVWGVLPTDNGDHLNPSNLGTLIIDPTFDVSLPESQEWLKNFCENLRQQSFYQSMLGPLLPNCFIETFMKSMDRKCIDPFLQTNLTPCCEESKFPFDKAVFDKCILDEIADIYKTPLSFLNAGMAGPKFSKDQNPTIKAVVIEYDSSYSYTMSYEDMETFYTQVEEWMKKELETAPETMKNGWFISDLHMYDLQKELTYSTKMTILLSMALAFCVLFFSTLNIFISIYAIITITSCIFVTMALLVLMGWKLNILESTVVSTAIGLTVDFSLHYSVNYRMCPQDLSSCRLMATRYALSYMAGPAFMAALTTAAAGAFMIPSIVMPYVQIGIFLVLVMAISWVYATFLLGSMLAIMGPTRNCGEWSRCRWHWRLMCCFGGSQRVEEHEDEPHQMISMIQDTHELESLTYPHHDMDKRDHPTLKADSSISPIAMRNRKSQQSGTNSSKYDFSDQQSSPSLPLQSDSSAITILMADDN</sequence>
<feature type="transmembrane region" description="Helical" evidence="8">
    <location>
        <begin position="878"/>
        <end position="897"/>
    </location>
</feature>
<feature type="transmembrane region" description="Helical" evidence="8">
    <location>
        <begin position="946"/>
        <end position="969"/>
    </location>
</feature>
<dbReference type="GO" id="GO:0016020">
    <property type="term" value="C:membrane"/>
    <property type="evidence" value="ECO:0007669"/>
    <property type="project" value="UniProtKB-SubCell"/>
</dbReference>
<accession>A0A9P0K2T0</accession>
<evidence type="ECO:0000256" key="8">
    <source>
        <dbReference type="SAM" id="Phobius"/>
    </source>
</evidence>
<feature type="domain" description="SSD" evidence="9">
    <location>
        <begin position="387"/>
        <end position="521"/>
    </location>
</feature>
<dbReference type="InterPro" id="IPR052081">
    <property type="entry name" value="Dispatched_Hh_regulator"/>
</dbReference>
<dbReference type="GO" id="GO:0007224">
    <property type="term" value="P:smoothened signaling pathway"/>
    <property type="evidence" value="ECO:0007669"/>
    <property type="project" value="TreeGrafter"/>
</dbReference>
<dbReference type="GO" id="GO:0022857">
    <property type="term" value="F:transmembrane transporter activity"/>
    <property type="evidence" value="ECO:0007669"/>
    <property type="project" value="TreeGrafter"/>
</dbReference>
<evidence type="ECO:0000256" key="7">
    <source>
        <dbReference type="SAM" id="MobiDB-lite"/>
    </source>
</evidence>
<keyword evidence="11" id="KW-1185">Reference proteome</keyword>
<feature type="transmembrane region" description="Helical" evidence="8">
    <location>
        <begin position="362"/>
        <end position="384"/>
    </location>
</feature>
<name>A0A9P0K2T0_ACAOB</name>
<keyword evidence="4 8" id="KW-0472">Membrane</keyword>
<dbReference type="InterPro" id="IPR053958">
    <property type="entry name" value="HMGCR/SNAP/NPC1-like_SSD"/>
</dbReference>
<feature type="transmembrane region" description="Helical" evidence="8">
    <location>
        <begin position="490"/>
        <end position="515"/>
    </location>
</feature>
<evidence type="ECO:0000313" key="10">
    <source>
        <dbReference type="EMBL" id="CAH1965245.1"/>
    </source>
</evidence>
<feature type="region of interest" description="Disordered" evidence="7">
    <location>
        <begin position="1060"/>
        <end position="1125"/>
    </location>
</feature>
<dbReference type="Proteomes" id="UP001152888">
    <property type="component" value="Unassembled WGS sequence"/>
</dbReference>
<comment type="subcellular location">
    <subcellularLocation>
        <location evidence="1">Membrane</location>
        <topology evidence="1">Multi-pass membrane protein</topology>
    </subcellularLocation>
</comment>
<protein>
    <recommendedName>
        <fullName evidence="9">SSD domain-containing protein</fullName>
    </recommendedName>
</protein>
<evidence type="ECO:0000256" key="5">
    <source>
        <dbReference type="ARBA" id="ARBA00023180"/>
    </source>
</evidence>
<evidence type="ECO:0000313" key="11">
    <source>
        <dbReference type="Proteomes" id="UP001152888"/>
    </source>
</evidence>